<evidence type="ECO:0000313" key="1">
    <source>
        <dbReference type="EMBL" id="TDO47702.1"/>
    </source>
</evidence>
<protein>
    <submittedName>
        <fullName evidence="1">Uncharacterized protein</fullName>
    </submittedName>
</protein>
<comment type="caution">
    <text evidence="1">The sequence shown here is derived from an EMBL/GenBank/DDBJ whole genome shotgun (WGS) entry which is preliminary data.</text>
</comment>
<dbReference type="EMBL" id="SNWQ01000008">
    <property type="protein sequence ID" value="TDO47702.1"/>
    <property type="molecule type" value="Genomic_DNA"/>
</dbReference>
<gene>
    <name evidence="1" type="ORF">EV643_1088</name>
</gene>
<accession>A0A4R6KBS1</accession>
<dbReference type="AlphaFoldDB" id="A0A4R6KBS1"/>
<sequence>MPQTDDAIEARRLYEQKTAALVGRRIVGVTYWDIHNYGTTPRSWDYGDWHHAVMGLEVETESGPLCILWTDTFFPYGVEVFREPLANHLMLGPDGPEGWRVEDHRHWRSRVGSPVLGTATFWEDIEVGPARRLGDNQLVSEPKTYTVPIALRLDFEAGPVWIVAAMPDWPDLERVFVPADEIMVVFSPARMRKIGFPKTDFLSAGPTF</sequence>
<evidence type="ECO:0000313" key="2">
    <source>
        <dbReference type="Proteomes" id="UP000295388"/>
    </source>
</evidence>
<dbReference type="Proteomes" id="UP000295388">
    <property type="component" value="Unassembled WGS sequence"/>
</dbReference>
<proteinExistence type="predicted"/>
<name>A0A4R6KBS1_9ACTN</name>
<reference evidence="1 2" key="1">
    <citation type="submission" date="2019-03" db="EMBL/GenBank/DDBJ databases">
        <title>Genomic Encyclopedia of Type Strains, Phase III (KMG-III): the genomes of soil and plant-associated and newly described type strains.</title>
        <authorList>
            <person name="Whitman W."/>
        </authorList>
    </citation>
    <scope>NUCLEOTIDE SEQUENCE [LARGE SCALE GENOMIC DNA]</scope>
    <source>
        <strain evidence="1 2">VKM Ac-2527</strain>
    </source>
</reference>
<dbReference type="RefSeq" id="WP_238165642.1">
    <property type="nucleotide sequence ID" value="NZ_SNWQ01000008.1"/>
</dbReference>
<organism evidence="1 2">
    <name type="scientific">Kribbella caucasensis</name>
    <dbReference type="NCBI Taxonomy" id="2512215"/>
    <lineage>
        <taxon>Bacteria</taxon>
        <taxon>Bacillati</taxon>
        <taxon>Actinomycetota</taxon>
        <taxon>Actinomycetes</taxon>
        <taxon>Propionibacteriales</taxon>
        <taxon>Kribbellaceae</taxon>
        <taxon>Kribbella</taxon>
    </lineage>
</organism>
<keyword evidence="2" id="KW-1185">Reference proteome</keyword>